<comment type="function">
    <text evidence="9">This protein specifically catalyzes the removal of signal peptides from prolipoproteins.</text>
</comment>
<keyword evidence="2 9" id="KW-1003">Cell membrane</keyword>
<keyword evidence="7 9" id="KW-1133">Transmembrane helix</keyword>
<gene>
    <name evidence="9 11" type="primary">lspA</name>
    <name evidence="11" type="ORF">DD236_10345</name>
</gene>
<keyword evidence="12" id="KW-1185">Reference proteome</keyword>
<evidence type="ECO:0000256" key="7">
    <source>
        <dbReference type="ARBA" id="ARBA00022989"/>
    </source>
</evidence>
<feature type="active site" evidence="9">
    <location>
        <position position="115"/>
    </location>
</feature>
<feature type="transmembrane region" description="Helical" evidence="9">
    <location>
        <begin position="57"/>
        <end position="75"/>
    </location>
</feature>
<comment type="caution">
    <text evidence="9">Lacks conserved residue(s) required for the propagation of feature annotation.</text>
</comment>
<proteinExistence type="inferred from homology"/>
<evidence type="ECO:0000256" key="6">
    <source>
        <dbReference type="ARBA" id="ARBA00022801"/>
    </source>
</evidence>
<feature type="transmembrane region" description="Helical" evidence="9">
    <location>
        <begin position="123"/>
        <end position="144"/>
    </location>
</feature>
<keyword evidence="5 9" id="KW-0064">Aspartyl protease</keyword>
<organism evidence="11 12">
    <name type="scientific">Ancrocorticia populi</name>
    <dbReference type="NCBI Taxonomy" id="2175228"/>
    <lineage>
        <taxon>Bacteria</taxon>
        <taxon>Bacillati</taxon>
        <taxon>Actinomycetota</taxon>
        <taxon>Actinomycetes</taxon>
        <taxon>Actinomycetales</taxon>
        <taxon>Actinomycetaceae</taxon>
        <taxon>Ancrocorticia</taxon>
    </lineage>
</organism>
<dbReference type="GO" id="GO:0005886">
    <property type="term" value="C:plasma membrane"/>
    <property type="evidence" value="ECO:0007669"/>
    <property type="project" value="UniProtKB-SubCell"/>
</dbReference>
<dbReference type="UniPathway" id="UPA00665"/>
<dbReference type="GO" id="GO:0006508">
    <property type="term" value="P:proteolysis"/>
    <property type="evidence" value="ECO:0007669"/>
    <property type="project" value="UniProtKB-KW"/>
</dbReference>
<evidence type="ECO:0000256" key="1">
    <source>
        <dbReference type="ARBA" id="ARBA00006139"/>
    </source>
</evidence>
<dbReference type="EC" id="3.4.23.36" evidence="9"/>
<dbReference type="EMBL" id="QETB01000005">
    <property type="protein sequence ID" value="PWF25871.1"/>
    <property type="molecule type" value="Genomic_DNA"/>
</dbReference>
<evidence type="ECO:0000256" key="10">
    <source>
        <dbReference type="RuleBase" id="RU004181"/>
    </source>
</evidence>
<evidence type="ECO:0000256" key="2">
    <source>
        <dbReference type="ARBA" id="ARBA00022475"/>
    </source>
</evidence>
<comment type="similarity">
    <text evidence="1 9 10">Belongs to the peptidase A8 family.</text>
</comment>
<keyword evidence="8 9" id="KW-0472">Membrane</keyword>
<keyword evidence="3 9" id="KW-0645">Protease</keyword>
<evidence type="ECO:0000256" key="8">
    <source>
        <dbReference type="ARBA" id="ARBA00023136"/>
    </source>
</evidence>
<dbReference type="GO" id="GO:0004190">
    <property type="term" value="F:aspartic-type endopeptidase activity"/>
    <property type="evidence" value="ECO:0007669"/>
    <property type="project" value="UniProtKB-UniRule"/>
</dbReference>
<keyword evidence="6 9" id="KW-0378">Hydrolase</keyword>
<accession>A0A2V1K468</accession>
<dbReference type="NCBIfam" id="TIGR00077">
    <property type="entry name" value="lspA"/>
    <property type="match status" value="1"/>
</dbReference>
<comment type="caution">
    <text evidence="11">The sequence shown here is derived from an EMBL/GenBank/DDBJ whole genome shotgun (WGS) entry which is preliminary data.</text>
</comment>
<feature type="active site" evidence="9">
    <location>
        <position position="129"/>
    </location>
</feature>
<dbReference type="PANTHER" id="PTHR33695">
    <property type="entry name" value="LIPOPROTEIN SIGNAL PEPTIDASE"/>
    <property type="match status" value="1"/>
</dbReference>
<feature type="transmembrane region" description="Helical" evidence="9">
    <location>
        <begin position="81"/>
        <end position="103"/>
    </location>
</feature>
<dbReference type="Proteomes" id="UP000245283">
    <property type="component" value="Unassembled WGS sequence"/>
</dbReference>
<keyword evidence="4 9" id="KW-0812">Transmembrane</keyword>
<comment type="pathway">
    <text evidence="9">Protein modification; lipoprotein biosynthesis (signal peptide cleavage).</text>
</comment>
<evidence type="ECO:0000313" key="12">
    <source>
        <dbReference type="Proteomes" id="UP000245283"/>
    </source>
</evidence>
<protein>
    <recommendedName>
        <fullName evidence="9">Lipoprotein signal peptidase</fullName>
        <ecNumber evidence="9">3.4.23.36</ecNumber>
    </recommendedName>
    <alternativeName>
        <fullName evidence="9">Prolipoprotein signal peptidase</fullName>
    </alternativeName>
    <alternativeName>
        <fullName evidence="9">Signal peptidase II</fullName>
        <shortName evidence="9">SPase II</shortName>
    </alternativeName>
</protein>
<evidence type="ECO:0000256" key="3">
    <source>
        <dbReference type="ARBA" id="ARBA00022670"/>
    </source>
</evidence>
<dbReference type="PRINTS" id="PR00781">
    <property type="entry name" value="LIPOSIGPTASE"/>
</dbReference>
<dbReference type="InterPro" id="IPR001872">
    <property type="entry name" value="Peptidase_A8"/>
</dbReference>
<name>A0A2V1K468_9ACTO</name>
<comment type="subcellular location">
    <subcellularLocation>
        <location evidence="9">Cell membrane</location>
        <topology evidence="9">Multi-pass membrane protein</topology>
    </subcellularLocation>
</comment>
<comment type="catalytic activity">
    <reaction evidence="9">
        <text>Release of signal peptides from bacterial membrane prolipoproteins. Hydrolyzes -Xaa-Yaa-Zaa-|-(S,diacylglyceryl)Cys-, in which Xaa is hydrophobic (preferably Leu), and Yaa (Ala or Ser) and Zaa (Gly or Ala) have small, neutral side chains.</text>
        <dbReference type="EC" id="3.4.23.36"/>
    </reaction>
</comment>
<evidence type="ECO:0000256" key="4">
    <source>
        <dbReference type="ARBA" id="ARBA00022692"/>
    </source>
</evidence>
<dbReference type="AlphaFoldDB" id="A0A2V1K468"/>
<dbReference type="HAMAP" id="MF_00161">
    <property type="entry name" value="LspA"/>
    <property type="match status" value="1"/>
</dbReference>
<dbReference type="OrthoDB" id="4308908at2"/>
<dbReference type="PANTHER" id="PTHR33695:SF1">
    <property type="entry name" value="LIPOPROTEIN SIGNAL PEPTIDASE"/>
    <property type="match status" value="1"/>
</dbReference>
<evidence type="ECO:0000256" key="9">
    <source>
        <dbReference type="HAMAP-Rule" id="MF_00161"/>
    </source>
</evidence>
<evidence type="ECO:0000256" key="5">
    <source>
        <dbReference type="ARBA" id="ARBA00022750"/>
    </source>
</evidence>
<reference evidence="12" key="1">
    <citation type="submission" date="2018-05" db="EMBL/GenBank/DDBJ databases">
        <authorList>
            <person name="Li Y."/>
        </authorList>
    </citation>
    <scope>NUCLEOTIDE SEQUENCE [LARGE SCALE GENOMIC DNA]</scope>
    <source>
        <strain evidence="12">sk1b4</strain>
    </source>
</reference>
<sequence length="157" mass="16717">MWASAIALATVLLDQLTKQWALSALTSGQRVSVLGDFFGFQLFFNSGAAFSLGTDSTIIFTIIAAIVVIAIPFIIKRIPSLPWAICLGLIWGGAAGNLIDRLVRAPGAFRGHVVDFMAYSDWFIGNVADAALVIGVILLIGFSFRSVPEPEEDADAG</sequence>
<dbReference type="Pfam" id="PF01252">
    <property type="entry name" value="Peptidase_A8"/>
    <property type="match status" value="1"/>
</dbReference>
<evidence type="ECO:0000313" key="11">
    <source>
        <dbReference type="EMBL" id="PWF25871.1"/>
    </source>
</evidence>